<name>D9SLT1_CLOC7</name>
<dbReference type="GO" id="GO:0043565">
    <property type="term" value="F:sequence-specific DNA binding"/>
    <property type="evidence" value="ECO:0007669"/>
    <property type="project" value="InterPro"/>
</dbReference>
<keyword evidence="6" id="KW-1185">Reference proteome</keyword>
<dbReference type="SUPFAM" id="SSF46689">
    <property type="entry name" value="Homeodomain-like"/>
    <property type="match status" value="2"/>
</dbReference>
<evidence type="ECO:0000256" key="3">
    <source>
        <dbReference type="ARBA" id="ARBA00023163"/>
    </source>
</evidence>
<reference evidence="5 6" key="1">
    <citation type="submission" date="2010-08" db="EMBL/GenBank/DDBJ databases">
        <title>Complete sequence of Clostridium cellulovorans 743B.</title>
        <authorList>
            <consortium name="US DOE Joint Genome Institute"/>
            <person name="Lucas S."/>
            <person name="Copeland A."/>
            <person name="Lapidus A."/>
            <person name="Cheng J.-F."/>
            <person name="Bruce D."/>
            <person name="Goodwin L."/>
            <person name="Pitluck S."/>
            <person name="Chertkov O."/>
            <person name="Detter J.C."/>
            <person name="Han C."/>
            <person name="Tapia R."/>
            <person name="Land M."/>
            <person name="Hauser L."/>
            <person name="Chang Y.-J."/>
            <person name="Jeffries C."/>
            <person name="Kyrpides N."/>
            <person name="Ivanova N."/>
            <person name="Mikhailova N."/>
            <person name="Hemme C.L."/>
            <person name="Woyke T."/>
        </authorList>
    </citation>
    <scope>NUCLEOTIDE SEQUENCE [LARGE SCALE GENOMIC DNA]</scope>
    <source>
        <strain evidence="6">ATCC 35296 / DSM 3052 / OCM 3 / 743B</strain>
    </source>
</reference>
<dbReference type="SMART" id="SM00342">
    <property type="entry name" value="HTH_ARAC"/>
    <property type="match status" value="1"/>
</dbReference>
<dbReference type="PRINTS" id="PR00032">
    <property type="entry name" value="HTHARAC"/>
</dbReference>
<keyword evidence="2" id="KW-0238">DNA-binding</keyword>
<dbReference type="InterPro" id="IPR018062">
    <property type="entry name" value="HTH_AraC-typ_CS"/>
</dbReference>
<dbReference type="Pfam" id="PF12833">
    <property type="entry name" value="HTH_18"/>
    <property type="match status" value="1"/>
</dbReference>
<feature type="domain" description="HTH araC/xylS-type" evidence="4">
    <location>
        <begin position="192"/>
        <end position="290"/>
    </location>
</feature>
<dbReference type="PANTHER" id="PTHR43280">
    <property type="entry name" value="ARAC-FAMILY TRANSCRIPTIONAL REGULATOR"/>
    <property type="match status" value="1"/>
</dbReference>
<dbReference type="PROSITE" id="PS01124">
    <property type="entry name" value="HTH_ARAC_FAMILY_2"/>
    <property type="match status" value="1"/>
</dbReference>
<dbReference type="PANTHER" id="PTHR43280:SF28">
    <property type="entry name" value="HTH-TYPE TRANSCRIPTIONAL ACTIVATOR RHAS"/>
    <property type="match status" value="1"/>
</dbReference>
<keyword evidence="3" id="KW-0804">Transcription</keyword>
<sequence length="294" mass="34269">MIDKKTLKNIQKLVGNITAENLKYVDYYISDDFGLFIPTVGFCEYAITAQHTHPTYSFVLLFSPEDNFTPVSIEILDSHYLMTAMAPYICHEEKETDSFTRYIAILISAETYEKLYKSYKDKNPEKYFWKQFLVSEDIMLYIKKFMSEYENKQPGFKDVLKNLASLITHQIIRSILGIDSLKDFYIEEFEIEKVIAYMHQNFGKKLTIANLALVANMSESHFIRTFKQETKLAPIEYLINLRINKAKKLLRSKSKTVTEIALQCGFNSSSHFSSCFTKQLDCTPSEYQNMFQNS</sequence>
<accession>D9SLT1</accession>
<dbReference type="eggNOG" id="COG2207">
    <property type="taxonomic scope" value="Bacteria"/>
</dbReference>
<dbReference type="PROSITE" id="PS00041">
    <property type="entry name" value="HTH_ARAC_FAMILY_1"/>
    <property type="match status" value="1"/>
</dbReference>
<dbReference type="OrthoDB" id="324626at2"/>
<dbReference type="AlphaFoldDB" id="D9SLT1"/>
<dbReference type="Proteomes" id="UP000002730">
    <property type="component" value="Chromosome"/>
</dbReference>
<gene>
    <name evidence="5" type="ordered locus">Clocel_4055</name>
</gene>
<dbReference type="HOGENOM" id="CLU_000445_88_6_9"/>
<dbReference type="KEGG" id="ccb:Clocel_4055"/>
<evidence type="ECO:0000313" key="6">
    <source>
        <dbReference type="Proteomes" id="UP000002730"/>
    </source>
</evidence>
<dbReference type="InterPro" id="IPR020449">
    <property type="entry name" value="Tscrpt_reg_AraC-type_HTH"/>
</dbReference>
<dbReference type="InterPro" id="IPR018060">
    <property type="entry name" value="HTH_AraC"/>
</dbReference>
<dbReference type="GO" id="GO:0003700">
    <property type="term" value="F:DNA-binding transcription factor activity"/>
    <property type="evidence" value="ECO:0007669"/>
    <property type="project" value="InterPro"/>
</dbReference>
<protein>
    <submittedName>
        <fullName evidence="5">Transcriptional regulator, AraC family</fullName>
    </submittedName>
</protein>
<evidence type="ECO:0000259" key="4">
    <source>
        <dbReference type="PROSITE" id="PS01124"/>
    </source>
</evidence>
<evidence type="ECO:0000313" key="5">
    <source>
        <dbReference type="EMBL" id="ADL53718.1"/>
    </source>
</evidence>
<keyword evidence="1" id="KW-0805">Transcription regulation</keyword>
<organism evidence="5 6">
    <name type="scientific">Clostridium cellulovorans (strain ATCC 35296 / DSM 3052 / OCM 3 / 743B)</name>
    <dbReference type="NCBI Taxonomy" id="573061"/>
    <lineage>
        <taxon>Bacteria</taxon>
        <taxon>Bacillati</taxon>
        <taxon>Bacillota</taxon>
        <taxon>Clostridia</taxon>
        <taxon>Eubacteriales</taxon>
        <taxon>Clostridiaceae</taxon>
        <taxon>Clostridium</taxon>
    </lineage>
</organism>
<dbReference type="RefSeq" id="WP_010074067.1">
    <property type="nucleotide sequence ID" value="NC_014393.1"/>
</dbReference>
<evidence type="ECO:0000256" key="2">
    <source>
        <dbReference type="ARBA" id="ARBA00023125"/>
    </source>
</evidence>
<dbReference type="STRING" id="573061.Clocel_4055"/>
<dbReference type="Gene3D" id="1.10.10.60">
    <property type="entry name" value="Homeodomain-like"/>
    <property type="match status" value="2"/>
</dbReference>
<evidence type="ECO:0000256" key="1">
    <source>
        <dbReference type="ARBA" id="ARBA00023015"/>
    </source>
</evidence>
<dbReference type="EMBL" id="CP002160">
    <property type="protein sequence ID" value="ADL53718.1"/>
    <property type="molecule type" value="Genomic_DNA"/>
</dbReference>
<proteinExistence type="predicted"/>
<dbReference type="InterPro" id="IPR009057">
    <property type="entry name" value="Homeodomain-like_sf"/>
</dbReference>